<reference evidence="1 2" key="1">
    <citation type="submission" date="2015-01" db="EMBL/GenBank/DDBJ databases">
        <title>Evolution of Trichinella species and genotypes.</title>
        <authorList>
            <person name="Korhonen P.K."/>
            <person name="Edoardo P."/>
            <person name="Giuseppe L.R."/>
            <person name="Gasser R.B."/>
        </authorList>
    </citation>
    <scope>NUCLEOTIDE SEQUENCE [LARGE SCALE GENOMIC DNA]</scope>
    <source>
        <strain evidence="1">ISS1029</strain>
    </source>
</reference>
<dbReference type="EMBL" id="JYDP01000099">
    <property type="protein sequence ID" value="KRZ07613.1"/>
    <property type="molecule type" value="Genomic_DNA"/>
</dbReference>
<proteinExistence type="predicted"/>
<sequence length="71" mass="8429">MKSRNHAGRRVVLLFRPNSHVSAICWRSWYGFRRSKSMNINNEKTAHLAFDAVRGWKHCVLIEKLTEDHQH</sequence>
<comment type="caution">
    <text evidence="1">The sequence shown here is derived from an EMBL/GenBank/DDBJ whole genome shotgun (WGS) entry which is preliminary data.</text>
</comment>
<keyword evidence="2" id="KW-1185">Reference proteome</keyword>
<dbReference type="AlphaFoldDB" id="A0A0V1HAM9"/>
<evidence type="ECO:0000313" key="1">
    <source>
        <dbReference type="EMBL" id="KRZ07613.1"/>
    </source>
</evidence>
<dbReference type="OrthoDB" id="10521477at2759"/>
<name>A0A0V1HAM9_9BILA</name>
<evidence type="ECO:0000313" key="2">
    <source>
        <dbReference type="Proteomes" id="UP000055024"/>
    </source>
</evidence>
<dbReference type="Proteomes" id="UP000055024">
    <property type="component" value="Unassembled WGS sequence"/>
</dbReference>
<accession>A0A0V1HAM9</accession>
<protein>
    <submittedName>
        <fullName evidence="1">Uncharacterized protein</fullName>
    </submittedName>
</protein>
<organism evidence="1 2">
    <name type="scientific">Trichinella zimbabwensis</name>
    <dbReference type="NCBI Taxonomy" id="268475"/>
    <lineage>
        <taxon>Eukaryota</taxon>
        <taxon>Metazoa</taxon>
        <taxon>Ecdysozoa</taxon>
        <taxon>Nematoda</taxon>
        <taxon>Enoplea</taxon>
        <taxon>Dorylaimia</taxon>
        <taxon>Trichinellida</taxon>
        <taxon>Trichinellidae</taxon>
        <taxon>Trichinella</taxon>
    </lineage>
</organism>
<gene>
    <name evidence="1" type="ORF">T11_10026</name>
</gene>